<dbReference type="InterPro" id="IPR006620">
    <property type="entry name" value="Pro_4_hyd_alph"/>
</dbReference>
<dbReference type="InterPro" id="IPR005123">
    <property type="entry name" value="Oxoglu/Fe-dep_dioxygenase_dom"/>
</dbReference>
<dbReference type="InterPro" id="IPR044862">
    <property type="entry name" value="Pro_4_hyd_alph_FE2OG_OXY"/>
</dbReference>
<evidence type="ECO:0000256" key="1">
    <source>
        <dbReference type="ARBA" id="ARBA00001961"/>
    </source>
</evidence>
<evidence type="ECO:0000313" key="8">
    <source>
        <dbReference type="EMBL" id="KAF2151427.1"/>
    </source>
</evidence>
<feature type="compositionally biased region" description="Low complexity" evidence="6">
    <location>
        <begin position="9"/>
        <end position="18"/>
    </location>
</feature>
<keyword evidence="2" id="KW-0479">Metal-binding</keyword>
<dbReference type="GO" id="GO:0031418">
    <property type="term" value="F:L-ascorbic acid binding"/>
    <property type="evidence" value="ECO:0007669"/>
    <property type="project" value="InterPro"/>
</dbReference>
<organism evidence="8 9">
    <name type="scientific">Myriangium duriaei CBS 260.36</name>
    <dbReference type="NCBI Taxonomy" id="1168546"/>
    <lineage>
        <taxon>Eukaryota</taxon>
        <taxon>Fungi</taxon>
        <taxon>Dikarya</taxon>
        <taxon>Ascomycota</taxon>
        <taxon>Pezizomycotina</taxon>
        <taxon>Dothideomycetes</taxon>
        <taxon>Dothideomycetidae</taxon>
        <taxon>Myriangiales</taxon>
        <taxon>Myriangiaceae</taxon>
        <taxon>Myriangium</taxon>
    </lineage>
</organism>
<evidence type="ECO:0000256" key="4">
    <source>
        <dbReference type="ARBA" id="ARBA00023002"/>
    </source>
</evidence>
<dbReference type="GO" id="GO:0004656">
    <property type="term" value="F:procollagen-proline 4-dioxygenase activity"/>
    <property type="evidence" value="ECO:0007669"/>
    <property type="project" value="TreeGrafter"/>
</dbReference>
<reference evidence="8" key="1">
    <citation type="journal article" date="2020" name="Stud. Mycol.">
        <title>101 Dothideomycetes genomes: a test case for predicting lifestyles and emergence of pathogens.</title>
        <authorList>
            <person name="Haridas S."/>
            <person name="Albert R."/>
            <person name="Binder M."/>
            <person name="Bloem J."/>
            <person name="Labutti K."/>
            <person name="Salamov A."/>
            <person name="Andreopoulos B."/>
            <person name="Baker S."/>
            <person name="Barry K."/>
            <person name="Bills G."/>
            <person name="Bluhm B."/>
            <person name="Cannon C."/>
            <person name="Castanera R."/>
            <person name="Culley D."/>
            <person name="Daum C."/>
            <person name="Ezra D."/>
            <person name="Gonzalez J."/>
            <person name="Henrissat B."/>
            <person name="Kuo A."/>
            <person name="Liang C."/>
            <person name="Lipzen A."/>
            <person name="Lutzoni F."/>
            <person name="Magnuson J."/>
            <person name="Mondo S."/>
            <person name="Nolan M."/>
            <person name="Ohm R."/>
            <person name="Pangilinan J."/>
            <person name="Park H.-J."/>
            <person name="Ramirez L."/>
            <person name="Alfaro M."/>
            <person name="Sun H."/>
            <person name="Tritt A."/>
            <person name="Yoshinaga Y."/>
            <person name="Zwiers L.-H."/>
            <person name="Turgeon B."/>
            <person name="Goodwin S."/>
            <person name="Spatafora J."/>
            <person name="Crous P."/>
            <person name="Grigoriev I."/>
        </authorList>
    </citation>
    <scope>NUCLEOTIDE SEQUENCE</scope>
    <source>
        <strain evidence="8">CBS 260.36</strain>
    </source>
</reference>
<keyword evidence="4" id="KW-0560">Oxidoreductase</keyword>
<dbReference type="EMBL" id="ML996088">
    <property type="protein sequence ID" value="KAF2151427.1"/>
    <property type="molecule type" value="Genomic_DNA"/>
</dbReference>
<gene>
    <name evidence="8" type="ORF">K461DRAFT_172950</name>
</gene>
<evidence type="ECO:0000256" key="2">
    <source>
        <dbReference type="ARBA" id="ARBA00022723"/>
    </source>
</evidence>
<dbReference type="OrthoDB" id="69177at2759"/>
<evidence type="ECO:0000256" key="5">
    <source>
        <dbReference type="ARBA" id="ARBA00023004"/>
    </source>
</evidence>
<keyword evidence="9" id="KW-1185">Reference proteome</keyword>
<sequence length="251" mass="27461">MAKPKQPRQKPTATTTTPATPPPPPNWPPLRALPPESQSLTTLLPSQILTTPLLPSSLCTTYRTFLSTLPLLTTPPSHRSDHAARVNDRFQLHDPVFSSNLWHTTGLSTLVLSGPVDSLPLSPSDRSDLYGGTVLGLNPNIRIYRYTPGQFFAQHYDDSNDVTMPDGTKGRTTWTLLIYLSGPATGCEGGETVFYPEPASRKAPAPAPVVAGLEVGMALLHRHGKECMLHEGREVTQGEKWVIRSDLVVRR</sequence>
<dbReference type="GO" id="GO:0005506">
    <property type="term" value="F:iron ion binding"/>
    <property type="evidence" value="ECO:0007669"/>
    <property type="project" value="InterPro"/>
</dbReference>
<feature type="compositionally biased region" description="Pro residues" evidence="6">
    <location>
        <begin position="19"/>
        <end position="32"/>
    </location>
</feature>
<comment type="cofactor">
    <cofactor evidence="1">
        <name>L-ascorbate</name>
        <dbReference type="ChEBI" id="CHEBI:38290"/>
    </cofactor>
</comment>
<dbReference type="PROSITE" id="PS51471">
    <property type="entry name" value="FE2OG_OXY"/>
    <property type="match status" value="1"/>
</dbReference>
<dbReference type="PANTHER" id="PTHR10869:SF236">
    <property type="entry name" value="PROLYL 4-HYDROXYLASE ALPHA SUBUNIT DOMAIN-CONTAINING PROTEIN"/>
    <property type="match status" value="1"/>
</dbReference>
<dbReference type="AlphaFoldDB" id="A0A9P4J0X5"/>
<dbReference type="Proteomes" id="UP000799439">
    <property type="component" value="Unassembled WGS sequence"/>
</dbReference>
<proteinExistence type="predicted"/>
<evidence type="ECO:0000313" key="9">
    <source>
        <dbReference type="Proteomes" id="UP000799439"/>
    </source>
</evidence>
<evidence type="ECO:0000256" key="6">
    <source>
        <dbReference type="SAM" id="MobiDB-lite"/>
    </source>
</evidence>
<name>A0A9P4J0X5_9PEZI</name>
<protein>
    <recommendedName>
        <fullName evidence="7">Fe2OG dioxygenase domain-containing protein</fullName>
    </recommendedName>
</protein>
<dbReference type="SMART" id="SM00702">
    <property type="entry name" value="P4Hc"/>
    <property type="match status" value="1"/>
</dbReference>
<dbReference type="PANTHER" id="PTHR10869">
    <property type="entry name" value="PROLYL 4-HYDROXYLASE ALPHA SUBUNIT"/>
    <property type="match status" value="1"/>
</dbReference>
<accession>A0A9P4J0X5</accession>
<evidence type="ECO:0000259" key="7">
    <source>
        <dbReference type="PROSITE" id="PS51471"/>
    </source>
</evidence>
<feature type="domain" description="Fe2OG dioxygenase" evidence="7">
    <location>
        <begin position="136"/>
        <end position="251"/>
    </location>
</feature>
<keyword evidence="5" id="KW-0408">Iron</keyword>
<evidence type="ECO:0000256" key="3">
    <source>
        <dbReference type="ARBA" id="ARBA00022964"/>
    </source>
</evidence>
<dbReference type="InterPro" id="IPR045054">
    <property type="entry name" value="P4HA-like"/>
</dbReference>
<dbReference type="Pfam" id="PF13640">
    <property type="entry name" value="2OG-FeII_Oxy_3"/>
    <property type="match status" value="1"/>
</dbReference>
<keyword evidence="3" id="KW-0223">Dioxygenase</keyword>
<dbReference type="GO" id="GO:0005783">
    <property type="term" value="C:endoplasmic reticulum"/>
    <property type="evidence" value="ECO:0007669"/>
    <property type="project" value="TreeGrafter"/>
</dbReference>
<comment type="caution">
    <text evidence="8">The sequence shown here is derived from an EMBL/GenBank/DDBJ whole genome shotgun (WGS) entry which is preliminary data.</text>
</comment>
<dbReference type="Gene3D" id="2.60.120.620">
    <property type="entry name" value="q2cbj1_9rhob like domain"/>
    <property type="match status" value="1"/>
</dbReference>
<feature type="region of interest" description="Disordered" evidence="6">
    <location>
        <begin position="1"/>
        <end position="36"/>
    </location>
</feature>